<dbReference type="Gene3D" id="2.102.10.10">
    <property type="entry name" value="Rieske [2Fe-2S] iron-sulphur domain"/>
    <property type="match status" value="1"/>
</dbReference>
<comment type="caution">
    <text evidence="6">The sequence shown here is derived from an EMBL/GenBank/DDBJ whole genome shotgun (WGS) entry which is preliminary data.</text>
</comment>
<evidence type="ECO:0000256" key="4">
    <source>
        <dbReference type="ARBA" id="ARBA00023014"/>
    </source>
</evidence>
<sequence length="110" mass="11929">MTGRVRIEFGPGDNTVRVGDELYFRFERQGTVSVLRSRCPHRGGPLHLGSVQGEEPAERLHCPWHGSAFPVSRLCAKGVPTVQVHASVVAYPPVAPGTPASTARQIVFAR</sequence>
<keyword evidence="7" id="KW-1185">Reference proteome</keyword>
<evidence type="ECO:0000256" key="2">
    <source>
        <dbReference type="ARBA" id="ARBA00022723"/>
    </source>
</evidence>
<evidence type="ECO:0000259" key="5">
    <source>
        <dbReference type="PROSITE" id="PS51296"/>
    </source>
</evidence>
<evidence type="ECO:0000313" key="7">
    <source>
        <dbReference type="Proteomes" id="UP001595923"/>
    </source>
</evidence>
<dbReference type="PROSITE" id="PS51296">
    <property type="entry name" value="RIESKE"/>
    <property type="match status" value="1"/>
</dbReference>
<name>A0ABV9E284_9ACTN</name>
<accession>A0ABV9E284</accession>
<evidence type="ECO:0000256" key="3">
    <source>
        <dbReference type="ARBA" id="ARBA00023004"/>
    </source>
</evidence>
<dbReference type="SUPFAM" id="SSF50022">
    <property type="entry name" value="ISP domain"/>
    <property type="match status" value="1"/>
</dbReference>
<dbReference type="InterPro" id="IPR036922">
    <property type="entry name" value="Rieske_2Fe-2S_sf"/>
</dbReference>
<dbReference type="Pfam" id="PF00355">
    <property type="entry name" value="Rieske"/>
    <property type="match status" value="1"/>
</dbReference>
<proteinExistence type="predicted"/>
<dbReference type="InterPro" id="IPR017941">
    <property type="entry name" value="Rieske_2Fe-2S"/>
</dbReference>
<keyword evidence="4" id="KW-0411">Iron-sulfur</keyword>
<dbReference type="Proteomes" id="UP001595923">
    <property type="component" value="Unassembled WGS sequence"/>
</dbReference>
<gene>
    <name evidence="6" type="ORF">ACFO4E_25710</name>
</gene>
<feature type="domain" description="Rieske" evidence="5">
    <location>
        <begin position="1"/>
        <end position="90"/>
    </location>
</feature>
<keyword evidence="1" id="KW-0001">2Fe-2S</keyword>
<keyword evidence="3" id="KW-0408">Iron</keyword>
<dbReference type="RefSeq" id="WP_378579043.1">
    <property type="nucleotide sequence ID" value="NZ_JBHSFQ010000034.1"/>
</dbReference>
<organism evidence="6 7">
    <name type="scientific">Nocardiopsis mangrovi</name>
    <dbReference type="NCBI Taxonomy" id="1179818"/>
    <lineage>
        <taxon>Bacteria</taxon>
        <taxon>Bacillati</taxon>
        <taxon>Actinomycetota</taxon>
        <taxon>Actinomycetes</taxon>
        <taxon>Streptosporangiales</taxon>
        <taxon>Nocardiopsidaceae</taxon>
        <taxon>Nocardiopsis</taxon>
    </lineage>
</organism>
<protein>
    <submittedName>
        <fullName evidence="6">Rieske 2Fe-2S domain-containing protein</fullName>
    </submittedName>
</protein>
<evidence type="ECO:0000256" key="1">
    <source>
        <dbReference type="ARBA" id="ARBA00022714"/>
    </source>
</evidence>
<keyword evidence="2" id="KW-0479">Metal-binding</keyword>
<reference evidence="7" key="1">
    <citation type="journal article" date="2019" name="Int. J. Syst. Evol. Microbiol.">
        <title>The Global Catalogue of Microorganisms (GCM) 10K type strain sequencing project: providing services to taxonomists for standard genome sequencing and annotation.</title>
        <authorList>
            <consortium name="The Broad Institute Genomics Platform"/>
            <consortium name="The Broad Institute Genome Sequencing Center for Infectious Disease"/>
            <person name="Wu L."/>
            <person name="Ma J."/>
        </authorList>
    </citation>
    <scope>NUCLEOTIDE SEQUENCE [LARGE SCALE GENOMIC DNA]</scope>
    <source>
        <strain evidence="7">XZYJ18</strain>
    </source>
</reference>
<evidence type="ECO:0000313" key="6">
    <source>
        <dbReference type="EMBL" id="MFC4565265.1"/>
    </source>
</evidence>
<dbReference type="EMBL" id="JBHSFQ010000034">
    <property type="protein sequence ID" value="MFC4565265.1"/>
    <property type="molecule type" value="Genomic_DNA"/>
</dbReference>